<dbReference type="HOGENOM" id="CLU_000288_7_8_1"/>
<organism evidence="1">
    <name type="scientific">Rhizophagus irregularis (strain DAOM 181602 / DAOM 197198 / MUCL 43194)</name>
    <name type="common">Arbuscular mycorrhizal fungus</name>
    <name type="synonym">Glomus intraradices</name>
    <dbReference type="NCBI Taxonomy" id="747089"/>
    <lineage>
        <taxon>Eukaryota</taxon>
        <taxon>Fungi</taxon>
        <taxon>Fungi incertae sedis</taxon>
        <taxon>Mucoromycota</taxon>
        <taxon>Glomeromycotina</taxon>
        <taxon>Glomeromycetes</taxon>
        <taxon>Glomerales</taxon>
        <taxon>Glomeraceae</taxon>
        <taxon>Rhizophagus</taxon>
    </lineage>
</organism>
<protein>
    <recommendedName>
        <fullName evidence="2">Protein kinase domain-containing protein</fullName>
    </recommendedName>
</protein>
<sequence length="405" mass="48699">MQLKIDYKSDIIFEWIPYNQLSDIQEIGKDDFDIIYSATWKNGPSCYNDREWTRKSNKVVTLKYLYNSQNVIKHLNMIKFNKYSKMYGVSQNPDTEIYILIFQIYIVKMRGNEKIDNLIQETQLEINEPDDKILEWIPYNQYNNIKEKIITKDYSAIWKDGPLNYDKIKNEYTRNQQNAKITLKLYNVAKKFLNEIIHDLNRYRGKNFGISQNPYTNDYITILQNDYDGTCTKCGKYDVESECHWSIWKNGPLSFHDKKWTRESNKKVYLRLHYLHYLQNTDKSLDKICKNDLTVYGISLNKNTKYSAWKDGPLSYNKHDKYVEDKKKFILKQLDDSQNIATEFLDVIKKYSIKSCDEILTVYGISQDPDKGGNLYNFINKQYEKFDWFQCYMYYYWSYENQMVH</sequence>
<dbReference type="EMBL" id="KI286828">
    <property type="protein sequence ID" value="ESA10693.1"/>
    <property type="molecule type" value="Genomic_DNA"/>
</dbReference>
<gene>
    <name evidence="1" type="ORF">GLOINDRAFT_29159</name>
</gene>
<dbReference type="AlphaFoldDB" id="U9TWI2"/>
<dbReference type="VEuPathDB" id="FungiDB:RhiirFUN_022993"/>
<feature type="non-terminal residue" evidence="1">
    <location>
        <position position="405"/>
    </location>
</feature>
<evidence type="ECO:0000313" key="1">
    <source>
        <dbReference type="EMBL" id="ESA10693.1"/>
    </source>
</evidence>
<name>U9TWI2_RHIID</name>
<accession>U9TWI2</accession>
<proteinExistence type="predicted"/>
<evidence type="ECO:0008006" key="2">
    <source>
        <dbReference type="Google" id="ProtNLM"/>
    </source>
</evidence>
<reference evidence="1" key="1">
    <citation type="submission" date="2013-07" db="EMBL/GenBank/DDBJ databases">
        <title>The genome of an arbuscular mycorrhizal fungus provides insights into the evolution of the oldest plant symbiosis.</title>
        <authorList>
            <consortium name="DOE Joint Genome Institute"/>
            <person name="Tisserant E."/>
            <person name="Malbreil M."/>
            <person name="Kuo A."/>
            <person name="Kohler A."/>
            <person name="Symeonidi A."/>
            <person name="Balestrini R."/>
            <person name="Charron P."/>
            <person name="Duensing N."/>
            <person name="Frei-dit-Frey N."/>
            <person name="Gianinazzi-Pearson V."/>
            <person name="Gilbert B."/>
            <person name="Handa Y."/>
            <person name="Hijri M."/>
            <person name="Kaul R."/>
            <person name="Kawaguchi M."/>
            <person name="Krajinski F."/>
            <person name="Lammers P."/>
            <person name="Lapierre D."/>
            <person name="Masclaux F.G."/>
            <person name="Murat C."/>
            <person name="Morin E."/>
            <person name="Ndikumana S."/>
            <person name="Pagni M."/>
            <person name="Petitpierre D."/>
            <person name="Requena N."/>
            <person name="Rosikiewicz P."/>
            <person name="Riley R."/>
            <person name="Saito K."/>
            <person name="San Clemente H."/>
            <person name="Shapiro H."/>
            <person name="van Tuinen D."/>
            <person name="Becard G."/>
            <person name="Bonfante P."/>
            <person name="Paszkowski U."/>
            <person name="Shachar-Hill Y."/>
            <person name="Young J.P."/>
            <person name="Sanders I.R."/>
            <person name="Henrissat B."/>
            <person name="Rensing S.A."/>
            <person name="Grigoriev I.V."/>
            <person name="Corradi N."/>
            <person name="Roux C."/>
            <person name="Martin F."/>
        </authorList>
    </citation>
    <scope>NUCLEOTIDE SEQUENCE</scope>
    <source>
        <strain evidence="1">DAOM 197198</strain>
    </source>
</reference>